<comment type="caution">
    <text evidence="1">The sequence shown here is derived from an EMBL/GenBank/DDBJ whole genome shotgun (WGS) entry which is preliminary data.</text>
</comment>
<gene>
    <name evidence="1" type="ORF">A4X09_0g6902</name>
</gene>
<dbReference type="Proteomes" id="UP000078113">
    <property type="component" value="Unassembled WGS sequence"/>
</dbReference>
<evidence type="ECO:0000313" key="1">
    <source>
        <dbReference type="EMBL" id="KAE8264650.1"/>
    </source>
</evidence>
<evidence type="ECO:0000313" key="2">
    <source>
        <dbReference type="Proteomes" id="UP000078113"/>
    </source>
</evidence>
<accession>A0A8X7N482</accession>
<keyword evidence="2" id="KW-1185">Reference proteome</keyword>
<proteinExistence type="predicted"/>
<reference evidence="1" key="2">
    <citation type="journal article" date="2019" name="IMA Fungus">
        <title>Genome sequencing and comparison of five Tilletia species to identify candidate genes for the detection of regulated species infecting wheat.</title>
        <authorList>
            <person name="Nguyen H.D.T."/>
            <person name="Sultana T."/>
            <person name="Kesanakurti P."/>
            <person name="Hambleton S."/>
        </authorList>
    </citation>
    <scope>NUCLEOTIDE SEQUENCE</scope>
    <source>
        <strain evidence="1">DAOMC 236422</strain>
    </source>
</reference>
<name>A0A8X7N482_9BASI</name>
<dbReference type="EMBL" id="LWDG02000514">
    <property type="protein sequence ID" value="KAE8264650.1"/>
    <property type="molecule type" value="Genomic_DNA"/>
</dbReference>
<organism evidence="1 2">
    <name type="scientific">Tilletia walkeri</name>
    <dbReference type="NCBI Taxonomy" id="117179"/>
    <lineage>
        <taxon>Eukaryota</taxon>
        <taxon>Fungi</taxon>
        <taxon>Dikarya</taxon>
        <taxon>Basidiomycota</taxon>
        <taxon>Ustilaginomycotina</taxon>
        <taxon>Exobasidiomycetes</taxon>
        <taxon>Tilletiales</taxon>
        <taxon>Tilletiaceae</taxon>
        <taxon>Tilletia</taxon>
    </lineage>
</organism>
<protein>
    <submittedName>
        <fullName evidence="1">Uncharacterized protein</fullName>
    </submittedName>
</protein>
<reference evidence="1" key="1">
    <citation type="submission" date="2016-04" db="EMBL/GenBank/DDBJ databases">
        <authorList>
            <person name="Nguyen H.D."/>
            <person name="Samba Siva P."/>
            <person name="Cullis J."/>
            <person name="Levesque C.A."/>
            <person name="Hambleton S."/>
        </authorList>
    </citation>
    <scope>NUCLEOTIDE SEQUENCE</scope>
    <source>
        <strain evidence="1">DAOMC 236422</strain>
    </source>
</reference>
<dbReference type="AlphaFoldDB" id="A0A8X7N482"/>
<sequence>MVKHGPEPERLNVGGDTIIWTDTGGAGPLGPAMKIRLLMLSFQHLEGQVSEPQIAHVAQQMVPSLASDILSHLTGGSLEDREALIGDPRAVEYERMVFPFNPELLRLKVRSDISTKELSMLRQLVDTQTSEACDCQSRTDEL</sequence>